<sequence>PWRRESAGRRIRERPAPPGRGPAEDSGAGPPRGPALRHQQAAEGLPRMRLQNTRKVSGDFRRFHSVMAH</sequence>
<protein>
    <submittedName>
        <fullName evidence="4">Uncharacterized protein</fullName>
    </submittedName>
</protein>
<proteinExistence type="predicted"/>
<dbReference type="EMBL" id="BGPR01178143">
    <property type="protein sequence ID" value="GBM53694.1"/>
    <property type="molecule type" value="Genomic_DNA"/>
</dbReference>
<gene>
    <name evidence="3" type="ORF">AVEN_138045-2_1</name>
    <name evidence="4" type="ORF">AVEN_207722-2_1</name>
    <name evidence="5" type="ORF">AVEN_212987-2_1</name>
    <name evidence="2" type="ORF">AVEN_249468-2_1</name>
</gene>
<evidence type="ECO:0000313" key="3">
    <source>
        <dbReference type="EMBL" id="GBM53694.1"/>
    </source>
</evidence>
<dbReference type="EMBL" id="BGPR01178148">
    <property type="protein sequence ID" value="GBM53717.1"/>
    <property type="molecule type" value="Genomic_DNA"/>
</dbReference>
<feature type="compositionally biased region" description="Basic and acidic residues" evidence="1">
    <location>
        <begin position="1"/>
        <end position="15"/>
    </location>
</feature>
<dbReference type="EMBL" id="BGPR01178127">
    <property type="protein sequence ID" value="GBM53644.1"/>
    <property type="molecule type" value="Genomic_DNA"/>
</dbReference>
<evidence type="ECO:0000256" key="1">
    <source>
        <dbReference type="SAM" id="MobiDB-lite"/>
    </source>
</evidence>
<evidence type="ECO:0000313" key="4">
    <source>
        <dbReference type="EMBL" id="GBM53702.1"/>
    </source>
</evidence>
<feature type="region of interest" description="Disordered" evidence="1">
    <location>
        <begin position="1"/>
        <end position="58"/>
    </location>
</feature>
<feature type="non-terminal residue" evidence="4">
    <location>
        <position position="1"/>
    </location>
</feature>
<reference evidence="4 6" key="1">
    <citation type="journal article" date="2019" name="Sci. Rep.">
        <title>Orb-weaving spider Araneus ventricosus genome elucidates the spidroin gene catalogue.</title>
        <authorList>
            <person name="Kono N."/>
            <person name="Nakamura H."/>
            <person name="Ohtoshi R."/>
            <person name="Moran D.A.P."/>
            <person name="Shinohara A."/>
            <person name="Yoshida Y."/>
            <person name="Fujiwara M."/>
            <person name="Mori M."/>
            <person name="Tomita M."/>
            <person name="Arakawa K."/>
        </authorList>
    </citation>
    <scope>NUCLEOTIDE SEQUENCE [LARGE SCALE GENOMIC DNA]</scope>
</reference>
<evidence type="ECO:0000313" key="6">
    <source>
        <dbReference type="Proteomes" id="UP000499080"/>
    </source>
</evidence>
<dbReference type="Proteomes" id="UP000499080">
    <property type="component" value="Unassembled WGS sequence"/>
</dbReference>
<accession>A0A4Y2GIN5</accession>
<keyword evidence="6" id="KW-1185">Reference proteome</keyword>
<dbReference type="AlphaFoldDB" id="A0A4Y2GIN5"/>
<organism evidence="4 6">
    <name type="scientific">Araneus ventricosus</name>
    <name type="common">Orbweaver spider</name>
    <name type="synonym">Epeira ventricosa</name>
    <dbReference type="NCBI Taxonomy" id="182803"/>
    <lineage>
        <taxon>Eukaryota</taxon>
        <taxon>Metazoa</taxon>
        <taxon>Ecdysozoa</taxon>
        <taxon>Arthropoda</taxon>
        <taxon>Chelicerata</taxon>
        <taxon>Arachnida</taxon>
        <taxon>Araneae</taxon>
        <taxon>Araneomorphae</taxon>
        <taxon>Entelegynae</taxon>
        <taxon>Araneoidea</taxon>
        <taxon>Araneidae</taxon>
        <taxon>Araneus</taxon>
    </lineage>
</organism>
<dbReference type="EMBL" id="BGPR01178146">
    <property type="protein sequence ID" value="GBM53702.1"/>
    <property type="molecule type" value="Genomic_DNA"/>
</dbReference>
<dbReference type="OrthoDB" id="6462212at2759"/>
<evidence type="ECO:0000313" key="2">
    <source>
        <dbReference type="EMBL" id="GBM53644.1"/>
    </source>
</evidence>
<name>A0A4Y2GIN5_ARAVE</name>
<evidence type="ECO:0000313" key="5">
    <source>
        <dbReference type="EMBL" id="GBM53717.1"/>
    </source>
</evidence>
<comment type="caution">
    <text evidence="4">The sequence shown here is derived from an EMBL/GenBank/DDBJ whole genome shotgun (WGS) entry which is preliminary data.</text>
</comment>